<dbReference type="GO" id="GO:0000785">
    <property type="term" value="C:chromatin"/>
    <property type="evidence" value="ECO:0007669"/>
    <property type="project" value="Ensembl"/>
</dbReference>
<dbReference type="InterPro" id="IPR043504">
    <property type="entry name" value="Peptidase_S1_PA_chymotrypsin"/>
</dbReference>
<dbReference type="InterPro" id="IPR009003">
    <property type="entry name" value="Peptidase_S1_PA"/>
</dbReference>
<dbReference type="CTD" id="63901"/>
<dbReference type="Pfam" id="PF13365">
    <property type="entry name" value="Trypsin_2"/>
    <property type="match status" value="1"/>
</dbReference>
<dbReference type="OMA" id="KEGCKLC"/>
<dbReference type="Proteomes" id="UP000694398">
    <property type="component" value="Unassembled WGS sequence"/>
</dbReference>
<evidence type="ECO:0000313" key="2">
    <source>
        <dbReference type="Ensembl" id="ENSCLAP00000004975.1"/>
    </source>
</evidence>
<feature type="compositionally biased region" description="Polar residues" evidence="1">
    <location>
        <begin position="31"/>
        <end position="41"/>
    </location>
</feature>
<dbReference type="GO" id="GO:0045071">
    <property type="term" value="P:negative regulation of viral genome replication"/>
    <property type="evidence" value="ECO:0007669"/>
    <property type="project" value="Ensembl"/>
</dbReference>
<proteinExistence type="predicted"/>
<dbReference type="GO" id="GO:0031297">
    <property type="term" value="P:replication fork processing"/>
    <property type="evidence" value="ECO:0007669"/>
    <property type="project" value="Ensembl"/>
</dbReference>
<dbReference type="GeneID" id="102008877"/>
<reference evidence="2" key="2">
    <citation type="submission" date="2025-09" db="UniProtKB">
        <authorList>
            <consortium name="Ensembl"/>
        </authorList>
    </citation>
    <scope>IDENTIFICATION</scope>
</reference>
<gene>
    <name evidence="2" type="primary">FAM111A</name>
</gene>
<evidence type="ECO:0000313" key="3">
    <source>
        <dbReference type="Proteomes" id="UP000694398"/>
    </source>
</evidence>
<dbReference type="GO" id="GO:0005654">
    <property type="term" value="C:nucleoplasm"/>
    <property type="evidence" value="ECO:0007669"/>
    <property type="project" value="Ensembl"/>
</dbReference>
<dbReference type="PANTHER" id="PTHR14389:SF14">
    <property type="entry name" value="SERINE PROTEASE FAM111A"/>
    <property type="match status" value="1"/>
</dbReference>
<feature type="region of interest" description="Disordered" evidence="1">
    <location>
        <begin position="28"/>
        <end position="64"/>
    </location>
</feature>
<reference evidence="2" key="1">
    <citation type="submission" date="2025-08" db="UniProtKB">
        <authorList>
            <consortium name="Ensembl"/>
        </authorList>
    </citation>
    <scope>IDENTIFICATION</scope>
</reference>
<dbReference type="SUPFAM" id="SSF50494">
    <property type="entry name" value="Trypsin-like serine proteases"/>
    <property type="match status" value="1"/>
</dbReference>
<evidence type="ECO:0000256" key="1">
    <source>
        <dbReference type="SAM" id="MobiDB-lite"/>
    </source>
</evidence>
<protein>
    <submittedName>
        <fullName evidence="2">FAM111 trypsin like peptidase A</fullName>
    </submittedName>
</protein>
<keyword evidence="3" id="KW-1185">Reference proteome</keyword>
<dbReference type="Ensembl" id="ENSCLAT00000005067.1">
    <property type="protein sequence ID" value="ENSCLAP00000004975.1"/>
    <property type="gene ID" value="ENSCLAG00000003531.1"/>
</dbReference>
<sequence length="614" mass="70198">MSCQKRRSRKADIKNNTKIEDYFLQVPREPQNGTNISQTKAGSRKRVRDITNTQDQGCPFPKKIPDNQTMHLKKVINIILDVNHRKNQNMKYVLQESERVTLYKALSTLKAVKEEEKSQPGKEMLVCGTEGIEGFLNLGMPLNCFPDESSVRITFSKHVSEQENHVFGRHDRTSTDCIKFYIHAIGKTKKQIVKCRELHKEGNKLCVFGFKGETVKDALCKDGRFLPFLENDPWKLIRNLKYIIESSQVVDKLEGDLFQIEVENRRSSRVAAMPGAAQNSELENSNFRVLKEYIVEEYPTLKREMEKIRENFKKEMKTEKKQRTALIRLHKANFGKQTRNSTPVKIIKLLSRLSESVGFLHWNNNGNEGSATCFVFAKSLILTCRHVIHDIVGSGVEPSGWAAIIGQCAWVTFSYEEFETKDHDRFCIEPRFEVSDVNLDYAVLKLKENGQQVPAGLYNGIGPIPPNGVVYIIGHPDGKMKSTDACVVIPQSERTQTSHRNFRTSVPEPDCEPRFLHMYTQKSFQEILHNPNIVTYDTTFYWGSSGSPVFDSQGSLVAMHTAGITDQYLGGNLHIIEFGSAMESILSDMKQNHKEWFEQEVVNQQDVEMPSQEY</sequence>
<dbReference type="GO" id="GO:0001650">
    <property type="term" value="C:fibrillar center"/>
    <property type="evidence" value="ECO:0007669"/>
    <property type="project" value="Ensembl"/>
</dbReference>
<dbReference type="GeneTree" id="ENSGT00390000005182"/>
<dbReference type="OrthoDB" id="10025068at2759"/>
<dbReference type="GO" id="GO:0003697">
    <property type="term" value="F:single-stranded DNA binding"/>
    <property type="evidence" value="ECO:0007669"/>
    <property type="project" value="Ensembl"/>
</dbReference>
<dbReference type="GO" id="GO:0005737">
    <property type="term" value="C:cytoplasm"/>
    <property type="evidence" value="ECO:0007669"/>
    <property type="project" value="Ensembl"/>
</dbReference>
<organism evidence="2 3">
    <name type="scientific">Chinchilla lanigera</name>
    <name type="common">Long-tailed chinchilla</name>
    <name type="synonym">Chinchilla villidera</name>
    <dbReference type="NCBI Taxonomy" id="34839"/>
    <lineage>
        <taxon>Eukaryota</taxon>
        <taxon>Metazoa</taxon>
        <taxon>Chordata</taxon>
        <taxon>Craniata</taxon>
        <taxon>Vertebrata</taxon>
        <taxon>Euteleostomi</taxon>
        <taxon>Mammalia</taxon>
        <taxon>Eutheria</taxon>
        <taxon>Euarchontoglires</taxon>
        <taxon>Glires</taxon>
        <taxon>Rodentia</taxon>
        <taxon>Hystricomorpha</taxon>
        <taxon>Chinchillidae</taxon>
        <taxon>Chinchilla</taxon>
    </lineage>
</organism>
<dbReference type="GO" id="GO:0106300">
    <property type="term" value="P:protein-DNA covalent cross-linking repair"/>
    <property type="evidence" value="ECO:0007669"/>
    <property type="project" value="Ensembl"/>
</dbReference>
<dbReference type="GO" id="GO:0016540">
    <property type="term" value="P:protein autoprocessing"/>
    <property type="evidence" value="ECO:0007669"/>
    <property type="project" value="Ensembl"/>
</dbReference>
<name>A0A8C2US73_CHILA</name>
<dbReference type="AlphaFoldDB" id="A0A8C2US73"/>
<dbReference type="RefSeq" id="XP_005408114.1">
    <property type="nucleotide sequence ID" value="XM_005408057.2"/>
</dbReference>
<dbReference type="Gene3D" id="2.40.10.10">
    <property type="entry name" value="Trypsin-like serine proteases"/>
    <property type="match status" value="2"/>
</dbReference>
<dbReference type="PANTHER" id="PTHR14389">
    <property type="entry name" value="SI:CH1073-475A24.1"/>
    <property type="match status" value="1"/>
</dbReference>
<accession>A0A8C2US73</accession>